<evidence type="ECO:0000313" key="1">
    <source>
        <dbReference type="EMBL" id="OGZ78703.1"/>
    </source>
</evidence>
<dbReference type="Gene3D" id="1.10.10.60">
    <property type="entry name" value="Homeodomain-like"/>
    <property type="match status" value="1"/>
</dbReference>
<evidence type="ECO:0000313" key="2">
    <source>
        <dbReference type="Proteomes" id="UP000178650"/>
    </source>
</evidence>
<accession>A0A1G2IVI8</accession>
<gene>
    <name evidence="1" type="ORF">A2358_02780</name>
</gene>
<dbReference type="Proteomes" id="UP000178650">
    <property type="component" value="Unassembled WGS sequence"/>
</dbReference>
<dbReference type="AlphaFoldDB" id="A0A1G2IVI8"/>
<sequence>MANIIEKNKALKLRLEGKSISEIAEKLNAPKSTIGVWCRNIKLGKKQIERLEKRQISGSYKGRMKFLEKIRSERLLQTKKLKQEGLNDIKNITKRDLFVSGIAMYLSEGATSESSEEVSFTNSDFRTIIFMKKWFMEICGVLADKFVIQIRINEAHKNKIKNTENYWSKITGVPLSQFTKTILIKSKSKKVYPKNNIYYGTIRLKVRQGTQLRRKINGWVEGLLKNINNMSG</sequence>
<name>A0A1G2IVI8_9BACT</name>
<reference evidence="1 2" key="1">
    <citation type="journal article" date="2016" name="Nat. Commun.">
        <title>Thousands of microbial genomes shed light on interconnected biogeochemical processes in an aquifer system.</title>
        <authorList>
            <person name="Anantharaman K."/>
            <person name="Brown C.T."/>
            <person name="Hug L.A."/>
            <person name="Sharon I."/>
            <person name="Castelle C.J."/>
            <person name="Probst A.J."/>
            <person name="Thomas B.C."/>
            <person name="Singh A."/>
            <person name="Wilkins M.J."/>
            <person name="Karaoz U."/>
            <person name="Brodie E.L."/>
            <person name="Williams K.H."/>
            <person name="Hubbard S.S."/>
            <person name="Banfield J.F."/>
        </authorList>
    </citation>
    <scope>NUCLEOTIDE SEQUENCE [LARGE SCALE GENOMIC DNA]</scope>
</reference>
<evidence type="ECO:0008006" key="3">
    <source>
        <dbReference type="Google" id="ProtNLM"/>
    </source>
</evidence>
<proteinExistence type="predicted"/>
<comment type="caution">
    <text evidence="1">The sequence shown here is derived from an EMBL/GenBank/DDBJ whole genome shotgun (WGS) entry which is preliminary data.</text>
</comment>
<protein>
    <recommendedName>
        <fullName evidence="3">Resolvase HTH domain-containing protein</fullName>
    </recommendedName>
</protein>
<organism evidence="1 2">
    <name type="scientific">Candidatus Staskawiczbacteria bacterium RIFOXYB1_FULL_37_44</name>
    <dbReference type="NCBI Taxonomy" id="1802223"/>
    <lineage>
        <taxon>Bacteria</taxon>
        <taxon>Candidatus Staskawicziibacteriota</taxon>
    </lineage>
</organism>
<dbReference type="EMBL" id="MHPJ01000015">
    <property type="protein sequence ID" value="OGZ78703.1"/>
    <property type="molecule type" value="Genomic_DNA"/>
</dbReference>